<dbReference type="eggNOG" id="ENOG503315T">
    <property type="taxonomic scope" value="Bacteria"/>
</dbReference>
<name>A0A0D0QFS6_9RHOB</name>
<evidence type="ECO:0000313" key="2">
    <source>
        <dbReference type="EMBL" id="KIQ69883.1"/>
    </source>
</evidence>
<evidence type="ECO:0008006" key="4">
    <source>
        <dbReference type="Google" id="ProtNLM"/>
    </source>
</evidence>
<dbReference type="Proteomes" id="UP000035100">
    <property type="component" value="Unassembled WGS sequence"/>
</dbReference>
<dbReference type="AlphaFoldDB" id="A0A0D0QFS6"/>
<accession>A0A0D0QFS6</accession>
<feature type="transmembrane region" description="Helical" evidence="1">
    <location>
        <begin position="41"/>
        <end position="62"/>
    </location>
</feature>
<reference evidence="2 3" key="1">
    <citation type="submission" date="2013-01" db="EMBL/GenBank/DDBJ databases">
        <authorList>
            <person name="Fiebig A."/>
            <person name="Goeker M."/>
            <person name="Klenk H.-P.P."/>
        </authorList>
    </citation>
    <scope>NUCLEOTIDE SEQUENCE [LARGE SCALE GENOMIC DNA]</scope>
    <source>
        <strain evidence="2 3">DSM 24838</strain>
    </source>
</reference>
<dbReference type="STRING" id="1123501.Wenmar_01453"/>
<organism evidence="2 3">
    <name type="scientific">Wenxinia marina DSM 24838</name>
    <dbReference type="NCBI Taxonomy" id="1123501"/>
    <lineage>
        <taxon>Bacteria</taxon>
        <taxon>Pseudomonadati</taxon>
        <taxon>Pseudomonadota</taxon>
        <taxon>Alphaproteobacteria</taxon>
        <taxon>Rhodobacterales</taxon>
        <taxon>Roseobacteraceae</taxon>
        <taxon>Wenxinia</taxon>
    </lineage>
</organism>
<dbReference type="RefSeq" id="WP_018301184.1">
    <property type="nucleotide sequence ID" value="NZ_KB902276.1"/>
</dbReference>
<feature type="transmembrane region" description="Helical" evidence="1">
    <location>
        <begin position="12"/>
        <end position="35"/>
    </location>
</feature>
<gene>
    <name evidence="2" type="ORF">Wenmar_01453</name>
</gene>
<sequence length="70" mass="7697">MAEGSGRAGRRAALVLAGTGLFWIAATWFGGAWGLSNRVRALLDLIALAGFGLALWMTYQAWRERQDDER</sequence>
<keyword evidence="1" id="KW-1133">Transmembrane helix</keyword>
<keyword evidence="1" id="KW-0812">Transmembrane</keyword>
<dbReference type="Pfam" id="PF17272">
    <property type="entry name" value="DUF5337"/>
    <property type="match status" value="1"/>
</dbReference>
<proteinExistence type="predicted"/>
<evidence type="ECO:0000256" key="1">
    <source>
        <dbReference type="SAM" id="Phobius"/>
    </source>
</evidence>
<dbReference type="InterPro" id="IPR020308">
    <property type="entry name" value="Uncharacterised_Ynq1"/>
</dbReference>
<dbReference type="EMBL" id="AONG01000008">
    <property type="protein sequence ID" value="KIQ69883.1"/>
    <property type="molecule type" value="Genomic_DNA"/>
</dbReference>
<keyword evidence="3" id="KW-1185">Reference proteome</keyword>
<comment type="caution">
    <text evidence="2">The sequence shown here is derived from an EMBL/GenBank/DDBJ whole genome shotgun (WGS) entry which is preliminary data.</text>
</comment>
<keyword evidence="1" id="KW-0472">Membrane</keyword>
<evidence type="ECO:0000313" key="3">
    <source>
        <dbReference type="Proteomes" id="UP000035100"/>
    </source>
</evidence>
<dbReference type="OrthoDB" id="7658896at2"/>
<protein>
    <recommendedName>
        <fullName evidence="4">DUF5337 domain-containing protein</fullName>
    </recommendedName>
</protein>